<evidence type="ECO:0000313" key="2">
    <source>
        <dbReference type="EMBL" id="SHH41921.1"/>
    </source>
</evidence>
<gene>
    <name evidence="2" type="ORF">SAMN02745229_00397</name>
</gene>
<dbReference type="EMBL" id="FQXK01000004">
    <property type="protein sequence ID" value="SHH41921.1"/>
    <property type="molecule type" value="Genomic_DNA"/>
</dbReference>
<evidence type="ECO:0000313" key="3">
    <source>
        <dbReference type="Proteomes" id="UP000184278"/>
    </source>
</evidence>
<dbReference type="Pfam" id="PF20069">
    <property type="entry name" value="DUF6465"/>
    <property type="match status" value="1"/>
</dbReference>
<proteinExistence type="predicted"/>
<protein>
    <submittedName>
        <fullName evidence="2">Uncharacterized protein</fullName>
    </submittedName>
</protein>
<sequence>MAQVKKTAAKPAAKKTAAKKPAAKKAATTVKTKIELQYADKNISYDDIVKNAKNYWVKTLGKAAADLKTIDLYVKPEENRVYYVANGKEVGSFEL</sequence>
<dbReference type="Proteomes" id="UP000184278">
    <property type="component" value="Unassembled WGS sequence"/>
</dbReference>
<keyword evidence="3" id="KW-1185">Reference proteome</keyword>
<evidence type="ECO:0000256" key="1">
    <source>
        <dbReference type="SAM" id="MobiDB-lite"/>
    </source>
</evidence>
<name>A0A1M5STP5_BUTFI</name>
<dbReference type="GeneID" id="89509300"/>
<organism evidence="2 3">
    <name type="scientific">Butyrivibrio fibrisolvens DSM 3071</name>
    <dbReference type="NCBI Taxonomy" id="1121131"/>
    <lineage>
        <taxon>Bacteria</taxon>
        <taxon>Bacillati</taxon>
        <taxon>Bacillota</taxon>
        <taxon>Clostridia</taxon>
        <taxon>Lachnospirales</taxon>
        <taxon>Lachnospiraceae</taxon>
        <taxon>Butyrivibrio</taxon>
    </lineage>
</organism>
<dbReference type="InterPro" id="IPR046313">
    <property type="entry name" value="DUF6465"/>
</dbReference>
<dbReference type="STRING" id="1121131.SAMN02745229_00397"/>
<feature type="compositionally biased region" description="Low complexity" evidence="1">
    <location>
        <begin position="1"/>
        <end position="11"/>
    </location>
</feature>
<feature type="compositionally biased region" description="Basic residues" evidence="1">
    <location>
        <begin position="12"/>
        <end position="23"/>
    </location>
</feature>
<dbReference type="RefSeq" id="WP_073385088.1">
    <property type="nucleotide sequence ID" value="NZ_FQXK01000004.1"/>
</dbReference>
<dbReference type="OrthoDB" id="1711086at2"/>
<dbReference type="AlphaFoldDB" id="A0A1M5STP5"/>
<feature type="region of interest" description="Disordered" evidence="1">
    <location>
        <begin position="1"/>
        <end position="27"/>
    </location>
</feature>
<reference evidence="3" key="1">
    <citation type="submission" date="2016-11" db="EMBL/GenBank/DDBJ databases">
        <authorList>
            <person name="Varghese N."/>
            <person name="Submissions S."/>
        </authorList>
    </citation>
    <scope>NUCLEOTIDE SEQUENCE [LARGE SCALE GENOMIC DNA]</scope>
    <source>
        <strain evidence="3">DSM 3071</strain>
    </source>
</reference>
<accession>A0A1M5STP5</accession>